<organism evidence="2 3">
    <name type="scientific">Rugosimonospora acidiphila</name>
    <dbReference type="NCBI Taxonomy" id="556531"/>
    <lineage>
        <taxon>Bacteria</taxon>
        <taxon>Bacillati</taxon>
        <taxon>Actinomycetota</taxon>
        <taxon>Actinomycetes</taxon>
        <taxon>Micromonosporales</taxon>
        <taxon>Micromonosporaceae</taxon>
        <taxon>Rugosimonospora</taxon>
    </lineage>
</organism>
<dbReference type="Gene3D" id="3.40.50.150">
    <property type="entry name" value="Vaccinia Virus protein VP39"/>
    <property type="match status" value="1"/>
</dbReference>
<dbReference type="InterPro" id="IPR029063">
    <property type="entry name" value="SAM-dependent_MTases_sf"/>
</dbReference>
<dbReference type="Pfam" id="PF04672">
    <property type="entry name" value="Methyltransf_19"/>
    <property type="match status" value="1"/>
</dbReference>
<dbReference type="GO" id="GO:0032259">
    <property type="term" value="P:methylation"/>
    <property type="evidence" value="ECO:0007669"/>
    <property type="project" value="UniProtKB-KW"/>
</dbReference>
<feature type="region of interest" description="Disordered" evidence="1">
    <location>
        <begin position="1"/>
        <end position="49"/>
    </location>
</feature>
<dbReference type="Proteomes" id="UP001501570">
    <property type="component" value="Unassembled WGS sequence"/>
</dbReference>
<evidence type="ECO:0000313" key="3">
    <source>
        <dbReference type="Proteomes" id="UP001501570"/>
    </source>
</evidence>
<dbReference type="SUPFAM" id="SSF53335">
    <property type="entry name" value="S-adenosyl-L-methionine-dependent methyltransferases"/>
    <property type="match status" value="1"/>
</dbReference>
<gene>
    <name evidence="2" type="ORF">GCM10023322_40230</name>
</gene>
<dbReference type="InterPro" id="IPR006764">
    <property type="entry name" value="SAM_dep_MeTrfase_SAV2177_type"/>
</dbReference>
<keyword evidence="2" id="KW-0808">Transferase</keyword>
<proteinExistence type="predicted"/>
<evidence type="ECO:0000256" key="1">
    <source>
        <dbReference type="SAM" id="MobiDB-lite"/>
    </source>
</evidence>
<name>A0ABP9RZU4_9ACTN</name>
<protein>
    <submittedName>
        <fullName evidence="2">SAM-dependent methyltransferase</fullName>
    </submittedName>
</protein>
<sequence>MSAQQREAEVEPGTAASRIDTSVAHPRGLHPRVDTSVAHPRGLHPRVDTSVAHPARRYDYFLGGKDNFAADRESGDRIIAAFPTVRLWATENRAFLRRAVTHLTGEAGIRQFLDIGTGIPTSPNTHEIAQGIAPDARVVYVDNDPIVLTHARALLSSTADGATAYVDADLREPELILAAPELRQTIDLSRPVALMLVAVLHFLADSDDPSGVVDRLVGALAPGSYLVVSHVSFDFLPPKTVNQLSRVAQAEALCQRSKAELGSFFEGLDLVEPGIVPLAEWRAEHEPRPRPTAADVSCYATVARVP</sequence>
<reference evidence="3" key="1">
    <citation type="journal article" date="2019" name="Int. J. Syst. Evol. Microbiol.">
        <title>The Global Catalogue of Microorganisms (GCM) 10K type strain sequencing project: providing services to taxonomists for standard genome sequencing and annotation.</title>
        <authorList>
            <consortium name="The Broad Institute Genomics Platform"/>
            <consortium name="The Broad Institute Genome Sequencing Center for Infectious Disease"/>
            <person name="Wu L."/>
            <person name="Ma J."/>
        </authorList>
    </citation>
    <scope>NUCLEOTIDE SEQUENCE [LARGE SCALE GENOMIC DNA]</scope>
    <source>
        <strain evidence="3">JCM 18304</strain>
    </source>
</reference>
<keyword evidence="3" id="KW-1185">Reference proteome</keyword>
<accession>A0ABP9RZU4</accession>
<keyword evidence="2" id="KW-0489">Methyltransferase</keyword>
<dbReference type="GO" id="GO:0008168">
    <property type="term" value="F:methyltransferase activity"/>
    <property type="evidence" value="ECO:0007669"/>
    <property type="project" value="UniProtKB-KW"/>
</dbReference>
<evidence type="ECO:0000313" key="2">
    <source>
        <dbReference type="EMBL" id="GAA5188779.1"/>
    </source>
</evidence>
<comment type="caution">
    <text evidence="2">The sequence shown here is derived from an EMBL/GenBank/DDBJ whole genome shotgun (WGS) entry which is preliminary data.</text>
</comment>
<dbReference type="EMBL" id="BAABJQ010000011">
    <property type="protein sequence ID" value="GAA5188779.1"/>
    <property type="molecule type" value="Genomic_DNA"/>
</dbReference>
<dbReference type="PIRSF" id="PIRSF017393">
    <property type="entry name" value="MTase_SAV2177"/>
    <property type="match status" value="1"/>
</dbReference>